<feature type="transmembrane region" description="Helical" evidence="1">
    <location>
        <begin position="168"/>
        <end position="187"/>
    </location>
</feature>
<feature type="domain" description="Acyltransferase 3" evidence="2">
    <location>
        <begin position="10"/>
        <end position="363"/>
    </location>
</feature>
<feature type="transmembrane region" description="Helical" evidence="1">
    <location>
        <begin position="308"/>
        <end position="328"/>
    </location>
</feature>
<dbReference type="GO" id="GO:0016746">
    <property type="term" value="F:acyltransferase activity"/>
    <property type="evidence" value="ECO:0007669"/>
    <property type="project" value="UniProtKB-KW"/>
</dbReference>
<sequence>MQKKIVPLPALTSLRFFAALAILALHCEGYFGIAKPFVRQIYNTQPVSFFFVLSGFIMFYCYPYFERAGDVLRFYRARWSRIWPTHILAFIVAFLASHRPDSDYFIYGKSALESVGMALSNILLIQAWIPKQSFYSSYYSHSWSISTEFFFYLLFPVFVYGFARRWKLWLGLSVGLVLAAMIASGVFEIPSYRSGFDGLTTSALFHVNPVVRVFEFILGMTVGLVFTKYQTENGAAGKTLKGTLWEVGALILLIINMRSSILLGWSFSGVATTGVAAWLVHSGSCLGAAFLIYTFAKHEGAISQFLSRKFFVLLGEISFTLYMIHGHYMMAFRKGDHPLDVLPLPLQFPAYLFLMMVMSYVFWKWFEVPVRKRLLRS</sequence>
<keyword evidence="1" id="KW-0812">Transmembrane</keyword>
<reference evidence="3" key="1">
    <citation type="submission" date="2022-08" db="EMBL/GenBank/DDBJ databases">
        <title>Novel Bdellovibrio Species Isolated from Svalbard: Designation Bdellovibrio svalbardensis.</title>
        <authorList>
            <person name="Mitchell R.J."/>
            <person name="Choi S.Y."/>
        </authorList>
    </citation>
    <scope>NUCLEOTIDE SEQUENCE</scope>
    <source>
        <strain evidence="3">PAP01</strain>
    </source>
</reference>
<proteinExistence type="predicted"/>
<keyword evidence="3" id="KW-0012">Acyltransferase</keyword>
<name>A0ABT6DMG2_9BACT</name>
<keyword evidence="1" id="KW-0472">Membrane</keyword>
<dbReference type="InterPro" id="IPR050879">
    <property type="entry name" value="Acyltransferase_3"/>
</dbReference>
<gene>
    <name evidence="3" type="ORF">NWE73_16890</name>
</gene>
<dbReference type="Proteomes" id="UP001152321">
    <property type="component" value="Unassembled WGS sequence"/>
</dbReference>
<keyword evidence="4" id="KW-1185">Reference proteome</keyword>
<dbReference type="RefSeq" id="WP_277579537.1">
    <property type="nucleotide sequence ID" value="NZ_JANRMI010000005.1"/>
</dbReference>
<feature type="transmembrane region" description="Helical" evidence="1">
    <location>
        <begin position="16"/>
        <end position="34"/>
    </location>
</feature>
<accession>A0ABT6DMG2</accession>
<evidence type="ECO:0000259" key="2">
    <source>
        <dbReference type="Pfam" id="PF01757"/>
    </source>
</evidence>
<feature type="transmembrane region" description="Helical" evidence="1">
    <location>
        <begin position="247"/>
        <end position="268"/>
    </location>
</feature>
<dbReference type="PANTHER" id="PTHR23028">
    <property type="entry name" value="ACETYLTRANSFERASE"/>
    <property type="match status" value="1"/>
</dbReference>
<dbReference type="PANTHER" id="PTHR23028:SF53">
    <property type="entry name" value="ACYL_TRANSF_3 DOMAIN-CONTAINING PROTEIN"/>
    <property type="match status" value="1"/>
</dbReference>
<protein>
    <submittedName>
        <fullName evidence="3">Acyltransferase</fullName>
    </submittedName>
</protein>
<feature type="transmembrane region" description="Helical" evidence="1">
    <location>
        <begin position="207"/>
        <end position="226"/>
    </location>
</feature>
<dbReference type="EMBL" id="JANRMI010000005">
    <property type="protein sequence ID" value="MDG0818062.1"/>
    <property type="molecule type" value="Genomic_DNA"/>
</dbReference>
<feature type="transmembrane region" description="Helical" evidence="1">
    <location>
        <begin position="141"/>
        <end position="161"/>
    </location>
</feature>
<comment type="caution">
    <text evidence="3">The sequence shown here is derived from an EMBL/GenBank/DDBJ whole genome shotgun (WGS) entry which is preliminary data.</text>
</comment>
<feature type="transmembrane region" description="Helical" evidence="1">
    <location>
        <begin position="348"/>
        <end position="366"/>
    </location>
</feature>
<dbReference type="Pfam" id="PF01757">
    <property type="entry name" value="Acyl_transf_3"/>
    <property type="match status" value="1"/>
</dbReference>
<evidence type="ECO:0000313" key="3">
    <source>
        <dbReference type="EMBL" id="MDG0818062.1"/>
    </source>
</evidence>
<dbReference type="InterPro" id="IPR002656">
    <property type="entry name" value="Acyl_transf_3_dom"/>
</dbReference>
<feature type="transmembrane region" description="Helical" evidence="1">
    <location>
        <begin position="46"/>
        <end position="65"/>
    </location>
</feature>
<feature type="transmembrane region" description="Helical" evidence="1">
    <location>
        <begin position="81"/>
        <end position="98"/>
    </location>
</feature>
<organism evidence="3 4">
    <name type="scientific">Bdellovibrio svalbardensis</name>
    <dbReference type="NCBI Taxonomy" id="2972972"/>
    <lineage>
        <taxon>Bacteria</taxon>
        <taxon>Pseudomonadati</taxon>
        <taxon>Bdellovibrionota</taxon>
        <taxon>Bdellovibrionia</taxon>
        <taxon>Bdellovibrionales</taxon>
        <taxon>Pseudobdellovibrionaceae</taxon>
        <taxon>Bdellovibrio</taxon>
    </lineage>
</organism>
<keyword evidence="3" id="KW-0808">Transferase</keyword>
<evidence type="ECO:0000313" key="4">
    <source>
        <dbReference type="Proteomes" id="UP001152321"/>
    </source>
</evidence>
<feature type="transmembrane region" description="Helical" evidence="1">
    <location>
        <begin position="274"/>
        <end position="296"/>
    </location>
</feature>
<keyword evidence="1" id="KW-1133">Transmembrane helix</keyword>
<evidence type="ECO:0000256" key="1">
    <source>
        <dbReference type="SAM" id="Phobius"/>
    </source>
</evidence>